<dbReference type="Pfam" id="PF07729">
    <property type="entry name" value="FCD"/>
    <property type="match status" value="1"/>
</dbReference>
<evidence type="ECO:0000256" key="2">
    <source>
        <dbReference type="ARBA" id="ARBA00023125"/>
    </source>
</evidence>
<dbReference type="InterPro" id="IPR036390">
    <property type="entry name" value="WH_DNA-bd_sf"/>
</dbReference>
<evidence type="ECO:0000256" key="1">
    <source>
        <dbReference type="ARBA" id="ARBA00023015"/>
    </source>
</evidence>
<evidence type="ECO:0000313" key="5">
    <source>
        <dbReference type="EMBL" id="SMP04539.1"/>
    </source>
</evidence>
<dbReference type="InterPro" id="IPR000524">
    <property type="entry name" value="Tscrpt_reg_HTH_GntR"/>
</dbReference>
<dbReference type="Proteomes" id="UP001157961">
    <property type="component" value="Unassembled WGS sequence"/>
</dbReference>
<evidence type="ECO:0000259" key="4">
    <source>
        <dbReference type="PROSITE" id="PS50949"/>
    </source>
</evidence>
<sequence length="231" mass="25598">MNQTPNSQVLAAKRRVSDTVADVILSRIMSGEYHEGEFLPSEKEMMTEFDVGRVSVREAIASLRWRGFLKVKQGERPRTSMPDPQVVIQQISHVAHSILGSPKGVEQFNQARLIFEQGVVQFVVTHASDSEIDIISGVHAENAALLGQPNTFVEGDVAFHRALVNVTKNPILISSHTALVEWLILDRVQKSKKNPMESHKEHEAIIAAIQARDIRGALQAVSDHLQKTVSS</sequence>
<evidence type="ECO:0000256" key="3">
    <source>
        <dbReference type="ARBA" id="ARBA00023163"/>
    </source>
</evidence>
<comment type="caution">
    <text evidence="5">The sequence shown here is derived from an EMBL/GenBank/DDBJ whole genome shotgun (WGS) entry which is preliminary data.</text>
</comment>
<keyword evidence="3" id="KW-0804">Transcription</keyword>
<dbReference type="PANTHER" id="PTHR43537">
    <property type="entry name" value="TRANSCRIPTIONAL REGULATOR, GNTR FAMILY"/>
    <property type="match status" value="1"/>
</dbReference>
<dbReference type="PANTHER" id="PTHR43537:SF53">
    <property type="entry name" value="HTH-TYPE TRANSCRIPTIONAL REPRESSOR NANR"/>
    <property type="match status" value="1"/>
</dbReference>
<gene>
    <name evidence="5" type="ORF">SAMN06265373_101455</name>
</gene>
<dbReference type="SMART" id="SM00345">
    <property type="entry name" value="HTH_GNTR"/>
    <property type="match status" value="1"/>
</dbReference>
<dbReference type="SUPFAM" id="SSF46785">
    <property type="entry name" value="Winged helix' DNA-binding domain"/>
    <property type="match status" value="1"/>
</dbReference>
<dbReference type="Pfam" id="PF00392">
    <property type="entry name" value="GntR"/>
    <property type="match status" value="1"/>
</dbReference>
<dbReference type="PRINTS" id="PR00035">
    <property type="entry name" value="HTHGNTR"/>
</dbReference>
<dbReference type="InterPro" id="IPR008920">
    <property type="entry name" value="TF_FadR/GntR_C"/>
</dbReference>
<dbReference type="SMART" id="SM00895">
    <property type="entry name" value="FCD"/>
    <property type="match status" value="1"/>
</dbReference>
<dbReference type="SUPFAM" id="SSF48008">
    <property type="entry name" value="GntR ligand-binding domain-like"/>
    <property type="match status" value="1"/>
</dbReference>
<dbReference type="EMBL" id="FXTY01000001">
    <property type="protein sequence ID" value="SMP04539.1"/>
    <property type="molecule type" value="Genomic_DNA"/>
</dbReference>
<dbReference type="Gene3D" id="1.10.10.10">
    <property type="entry name" value="Winged helix-like DNA-binding domain superfamily/Winged helix DNA-binding domain"/>
    <property type="match status" value="1"/>
</dbReference>
<reference evidence="5 6" key="1">
    <citation type="submission" date="2017-05" db="EMBL/GenBank/DDBJ databases">
        <authorList>
            <person name="Varghese N."/>
            <person name="Submissions S."/>
        </authorList>
    </citation>
    <scope>NUCLEOTIDE SEQUENCE [LARGE SCALE GENOMIC DNA]</scope>
    <source>
        <strain evidence="5 6">DSM 29734</strain>
    </source>
</reference>
<protein>
    <submittedName>
        <fullName evidence="5">Transcriptional regulator, GntR family</fullName>
    </submittedName>
</protein>
<keyword evidence="2" id="KW-0238">DNA-binding</keyword>
<keyword evidence="6" id="KW-1185">Reference proteome</keyword>
<evidence type="ECO:0000313" key="6">
    <source>
        <dbReference type="Proteomes" id="UP001157961"/>
    </source>
</evidence>
<dbReference type="CDD" id="cd07377">
    <property type="entry name" value="WHTH_GntR"/>
    <property type="match status" value="1"/>
</dbReference>
<accession>A0ABY1NAP1</accession>
<keyword evidence="1" id="KW-0805">Transcription regulation</keyword>
<dbReference type="InterPro" id="IPR036388">
    <property type="entry name" value="WH-like_DNA-bd_sf"/>
</dbReference>
<proteinExistence type="predicted"/>
<dbReference type="Gene3D" id="1.20.120.530">
    <property type="entry name" value="GntR ligand-binding domain-like"/>
    <property type="match status" value="1"/>
</dbReference>
<name>A0ABY1NAP1_9RHOB</name>
<dbReference type="PROSITE" id="PS50949">
    <property type="entry name" value="HTH_GNTR"/>
    <property type="match status" value="1"/>
</dbReference>
<organism evidence="5 6">
    <name type="scientific">Shimia sagamensis</name>
    <dbReference type="NCBI Taxonomy" id="1566352"/>
    <lineage>
        <taxon>Bacteria</taxon>
        <taxon>Pseudomonadati</taxon>
        <taxon>Pseudomonadota</taxon>
        <taxon>Alphaproteobacteria</taxon>
        <taxon>Rhodobacterales</taxon>
        <taxon>Roseobacteraceae</taxon>
    </lineage>
</organism>
<feature type="domain" description="HTH gntR-type" evidence="4">
    <location>
        <begin position="14"/>
        <end position="84"/>
    </location>
</feature>
<dbReference type="InterPro" id="IPR011711">
    <property type="entry name" value="GntR_C"/>
</dbReference>
<dbReference type="RefSeq" id="WP_283424311.1">
    <property type="nucleotide sequence ID" value="NZ_FXTY01000001.1"/>
</dbReference>